<accession>A0A418MB52</accession>
<keyword evidence="3" id="KW-1185">Reference proteome</keyword>
<dbReference type="Proteomes" id="UP000283523">
    <property type="component" value="Unassembled WGS sequence"/>
</dbReference>
<evidence type="ECO:0000313" key="3">
    <source>
        <dbReference type="Proteomes" id="UP000283523"/>
    </source>
</evidence>
<dbReference type="RefSeq" id="WP_119667821.1">
    <property type="nucleotide sequence ID" value="NZ_QXED01000003.1"/>
</dbReference>
<feature type="signal peptide" evidence="1">
    <location>
        <begin position="1"/>
        <end position="18"/>
    </location>
</feature>
<dbReference type="InterPro" id="IPR036514">
    <property type="entry name" value="SGNH_hydro_sf"/>
</dbReference>
<dbReference type="GO" id="GO:0016788">
    <property type="term" value="F:hydrolase activity, acting on ester bonds"/>
    <property type="evidence" value="ECO:0007669"/>
    <property type="project" value="UniProtKB-ARBA"/>
</dbReference>
<feature type="chain" id="PRO_5019143732" evidence="1">
    <location>
        <begin position="19"/>
        <end position="424"/>
    </location>
</feature>
<sequence>MKYAFTILLGLASLISHAQQIPAFPVKVTSPVGVTGTVQTEVTKPIAITGTVPVSGTVTASVPGTVTVGGSVSATITNRVSAVLNNVSYMSRVLQSFENRLEVEGMPIFQAFNNTNISGSVSNNQTYFSFTPQVGTKVWIEELQITVPEALTMAVQWQNSGIAVAGFGGNYMARRMLPGVENRIPIRRFVPNNVTIAVTQVGNYTLTSPIGVTGTVQAGFSSGLRTSMDFQRNAERVILKLHDSIWDGSGPASWDDYSDVKLRNRLVTQTGQTWEILSKGKGGFTSSNIEVLRTQGQLNVLQADIILYEPMMNDASAATYDANLANIIAWKQTYFPRSLLFVIGIYPRSDAQETILAAARTAAQTRIAALNDPRIIYVPMGDLWNPSTQQGTYTIDNIHANAAGHALMDSRMWSYVQPTLSLLP</sequence>
<dbReference type="SUPFAM" id="SSF52266">
    <property type="entry name" value="SGNH hydrolase"/>
    <property type="match status" value="1"/>
</dbReference>
<evidence type="ECO:0000256" key="1">
    <source>
        <dbReference type="SAM" id="SignalP"/>
    </source>
</evidence>
<keyword evidence="2" id="KW-0378">Hydrolase</keyword>
<dbReference type="CDD" id="cd00229">
    <property type="entry name" value="SGNH_hydrolase"/>
    <property type="match status" value="1"/>
</dbReference>
<dbReference type="OrthoDB" id="1185352at2"/>
<organism evidence="2 3">
    <name type="scientific">Fibrisoma montanum</name>
    <dbReference type="NCBI Taxonomy" id="2305895"/>
    <lineage>
        <taxon>Bacteria</taxon>
        <taxon>Pseudomonadati</taxon>
        <taxon>Bacteroidota</taxon>
        <taxon>Cytophagia</taxon>
        <taxon>Cytophagales</taxon>
        <taxon>Spirosomataceae</taxon>
        <taxon>Fibrisoma</taxon>
    </lineage>
</organism>
<reference evidence="2 3" key="1">
    <citation type="submission" date="2018-08" db="EMBL/GenBank/DDBJ databases">
        <title>Fibrisoma montanum sp. nov., isolated from Danxia mountain soil.</title>
        <authorList>
            <person name="Huang Y."/>
        </authorList>
    </citation>
    <scope>NUCLEOTIDE SEQUENCE [LARGE SCALE GENOMIC DNA]</scope>
    <source>
        <strain evidence="2 3">HYT19</strain>
    </source>
</reference>
<proteinExistence type="predicted"/>
<dbReference type="EMBL" id="QXED01000003">
    <property type="protein sequence ID" value="RIV23605.1"/>
    <property type="molecule type" value="Genomic_DNA"/>
</dbReference>
<evidence type="ECO:0000313" key="2">
    <source>
        <dbReference type="EMBL" id="RIV23605.1"/>
    </source>
</evidence>
<protein>
    <submittedName>
        <fullName evidence="2">SGNH/GDSL hydrolase family protein</fullName>
    </submittedName>
</protein>
<name>A0A418MB52_9BACT</name>
<keyword evidence="1" id="KW-0732">Signal</keyword>
<dbReference type="Gene3D" id="3.40.50.1110">
    <property type="entry name" value="SGNH hydrolase"/>
    <property type="match status" value="1"/>
</dbReference>
<dbReference type="AlphaFoldDB" id="A0A418MB52"/>
<gene>
    <name evidence="2" type="ORF">DYU11_11530</name>
</gene>
<comment type="caution">
    <text evidence="2">The sequence shown here is derived from an EMBL/GenBank/DDBJ whole genome shotgun (WGS) entry which is preliminary data.</text>
</comment>